<reference evidence="2" key="1">
    <citation type="journal article" date="2020" name="Genome Biol.">
        <title>Gamete binning: chromosome-level and haplotype-resolved genome assembly enabled by high-throughput single-cell sequencing of gamete genomes.</title>
        <authorList>
            <person name="Campoy J.A."/>
            <person name="Sun H."/>
            <person name="Goel M."/>
            <person name="Jiao W.-B."/>
            <person name="Folz-Donahue K."/>
            <person name="Wang N."/>
            <person name="Rubio M."/>
            <person name="Liu C."/>
            <person name="Kukat C."/>
            <person name="Ruiz D."/>
            <person name="Huettel B."/>
            <person name="Schneeberger K."/>
        </authorList>
    </citation>
    <scope>NUCLEOTIDE SEQUENCE [LARGE SCALE GENOMIC DNA]</scope>
    <source>
        <strain evidence="2">cv. Rojo Pasion</strain>
    </source>
</reference>
<dbReference type="Proteomes" id="UP000507245">
    <property type="component" value="Unassembled WGS sequence"/>
</dbReference>
<accession>A0A6J5Y1P0</accession>
<keyword evidence="2" id="KW-1185">Reference proteome</keyword>
<dbReference type="EMBL" id="CAEKKB010000007">
    <property type="protein sequence ID" value="CAB4319321.1"/>
    <property type="molecule type" value="Genomic_DNA"/>
</dbReference>
<dbReference type="AlphaFoldDB" id="A0A6J5Y1P0"/>
<protein>
    <submittedName>
        <fullName evidence="1">Uncharacterized protein</fullName>
    </submittedName>
</protein>
<name>A0A6J5Y1P0_PRUAR</name>
<organism evidence="1 2">
    <name type="scientific">Prunus armeniaca</name>
    <name type="common">Apricot</name>
    <name type="synonym">Armeniaca vulgaris</name>
    <dbReference type="NCBI Taxonomy" id="36596"/>
    <lineage>
        <taxon>Eukaryota</taxon>
        <taxon>Viridiplantae</taxon>
        <taxon>Streptophyta</taxon>
        <taxon>Embryophyta</taxon>
        <taxon>Tracheophyta</taxon>
        <taxon>Spermatophyta</taxon>
        <taxon>Magnoliopsida</taxon>
        <taxon>eudicotyledons</taxon>
        <taxon>Gunneridae</taxon>
        <taxon>Pentapetalae</taxon>
        <taxon>rosids</taxon>
        <taxon>fabids</taxon>
        <taxon>Rosales</taxon>
        <taxon>Rosaceae</taxon>
        <taxon>Amygdaloideae</taxon>
        <taxon>Amygdaleae</taxon>
        <taxon>Prunus</taxon>
    </lineage>
</organism>
<gene>
    <name evidence="1" type="ORF">ORAREDHAP_LOCUS46513</name>
</gene>
<sequence length="122" mass="12830">MFYIWCDWGPRGRNRFLGSAQGGVGCRWGGDSFPGSAQGEGLVVGCGLWVAGWGVGGGGERWVSGGWGGYRDRDGRGGFGATGGEGMVIKKPKCTKLLKHPCYVIKLNGLLDGVNGRGNVKH</sequence>
<proteinExistence type="predicted"/>
<evidence type="ECO:0000313" key="1">
    <source>
        <dbReference type="EMBL" id="CAB4319321.1"/>
    </source>
</evidence>
<evidence type="ECO:0000313" key="2">
    <source>
        <dbReference type="Proteomes" id="UP000507245"/>
    </source>
</evidence>